<evidence type="ECO:0000256" key="7">
    <source>
        <dbReference type="RuleBase" id="RU364114"/>
    </source>
</evidence>
<dbReference type="SUPFAM" id="SSF53335">
    <property type="entry name" value="S-adenosyl-L-methionine-dependent methyltransferases"/>
    <property type="match status" value="1"/>
</dbReference>
<dbReference type="Gene3D" id="3.40.50.12710">
    <property type="match status" value="1"/>
</dbReference>
<reference evidence="8" key="2">
    <citation type="journal article" date="2009" name="BMC Mol. Biol.">
        <title>Preliminary molecular characterization of the human pathogen Angiostrongylus cantonensis.</title>
        <authorList>
            <person name="He H."/>
            <person name="Cheng M."/>
            <person name="Yang X."/>
            <person name="Meng J."/>
            <person name="He A."/>
            <person name="Zheng X."/>
            <person name="Li Z."/>
            <person name="Guo P."/>
            <person name="Pan Z."/>
            <person name="Zhan X."/>
        </authorList>
    </citation>
    <scope>NUCLEOTIDE SEQUENCE</scope>
</reference>
<evidence type="ECO:0000256" key="6">
    <source>
        <dbReference type="ARBA" id="ARBA00048612"/>
    </source>
</evidence>
<dbReference type="GO" id="GO:0005739">
    <property type="term" value="C:mitochondrion"/>
    <property type="evidence" value="ECO:0007669"/>
    <property type="project" value="UniProtKB-SubCell"/>
</dbReference>
<dbReference type="GO" id="GO:0035243">
    <property type="term" value="F:protein-arginine omega-N symmetric methyltransferase activity"/>
    <property type="evidence" value="ECO:0007669"/>
    <property type="project" value="UniProtKB-EC"/>
</dbReference>
<comment type="subcellular location">
    <subcellularLocation>
        <location evidence="1 7">Mitochondrion</location>
    </subcellularLocation>
</comment>
<name>C7BVR0_ANGCA</name>
<dbReference type="InterPro" id="IPR029063">
    <property type="entry name" value="SAM-dependent_MTases_sf"/>
</dbReference>
<evidence type="ECO:0000313" key="8">
    <source>
        <dbReference type="EMBL" id="CAR63575.1"/>
    </source>
</evidence>
<dbReference type="GO" id="GO:0032981">
    <property type="term" value="P:mitochondrial respiratory chain complex I assembly"/>
    <property type="evidence" value="ECO:0007669"/>
    <property type="project" value="TreeGrafter"/>
</dbReference>
<comment type="catalytic activity">
    <reaction evidence="6 7">
        <text>L-arginyl-[protein] + 2 S-adenosyl-L-methionine = N(omega),N(omega)'-dimethyl-L-arginyl-[protein] + 2 S-adenosyl-L-homocysteine + 2 H(+)</text>
        <dbReference type="Rhea" id="RHEA:48108"/>
        <dbReference type="Rhea" id="RHEA-COMP:10532"/>
        <dbReference type="Rhea" id="RHEA-COMP:11992"/>
        <dbReference type="ChEBI" id="CHEBI:15378"/>
        <dbReference type="ChEBI" id="CHEBI:29965"/>
        <dbReference type="ChEBI" id="CHEBI:57856"/>
        <dbReference type="ChEBI" id="CHEBI:59789"/>
        <dbReference type="ChEBI" id="CHEBI:88221"/>
        <dbReference type="EC" id="2.1.1.320"/>
    </reaction>
</comment>
<evidence type="ECO:0000256" key="3">
    <source>
        <dbReference type="ARBA" id="ARBA00022603"/>
    </source>
</evidence>
<dbReference type="EMBL" id="FM207714">
    <property type="protein sequence ID" value="CAR63575.1"/>
    <property type="molecule type" value="mRNA"/>
</dbReference>
<keyword evidence="3 7" id="KW-0489">Methyltransferase</keyword>
<sequence>MYLAIHRILGSHPPFRLRSRHLSTCIGTAALDQKKDPSYALKRFIIDKIRATGPITVAEYMKTVVSAPRIGYYGGFSESRKIFGKEGDFVTAPELTQLFGELVGVWCYYELANTGHHGPWLLVECGPGTGQLMSDILRVMVNFQEKNVSVHLVECSDALIEQQERLLCGRCGFLPSSESQKSDDSASYVKKSVSKSGVPIYWYKTIDDIPDQFSVFVSNEFLDSLPVHQFSRDSNGTWNEVYVNIDKANELCFMRSRGENLHTRGLIPVNIRYDDQRIHWECSPEAGTFINQTTNRIICNGGFGIIIDYGHDGSRNDLSFRGYKKHEQVHPLSQPGAIDLTADVNFGYLKSLVADRAAVYGPNTQREFLGQMGIELRLRKLLKSCNEREKQESLIKSYNFLMGDMGERFLTISIFPKTLSGILEQRGGPAGFAFPRFSHSKPQAT</sequence>
<dbReference type="AlphaFoldDB" id="C7BVR0"/>
<dbReference type="InterPro" id="IPR038375">
    <property type="entry name" value="NDUFAF7_sf"/>
</dbReference>
<dbReference type="GO" id="GO:0032259">
    <property type="term" value="P:methylation"/>
    <property type="evidence" value="ECO:0007669"/>
    <property type="project" value="UniProtKB-KW"/>
</dbReference>
<proteinExistence type="evidence at transcript level"/>
<evidence type="ECO:0000256" key="2">
    <source>
        <dbReference type="ARBA" id="ARBA00005891"/>
    </source>
</evidence>
<dbReference type="PANTHER" id="PTHR12049">
    <property type="entry name" value="PROTEIN ARGININE METHYLTRANSFERASE NDUFAF7, MITOCHONDRIAL"/>
    <property type="match status" value="1"/>
</dbReference>
<keyword evidence="5 7" id="KW-0496">Mitochondrion</keyword>
<evidence type="ECO:0000256" key="1">
    <source>
        <dbReference type="ARBA" id="ARBA00004173"/>
    </source>
</evidence>
<keyword evidence="4 7" id="KW-0808">Transferase</keyword>
<evidence type="ECO:0000256" key="5">
    <source>
        <dbReference type="ARBA" id="ARBA00023128"/>
    </source>
</evidence>
<comment type="similarity">
    <text evidence="2 7">Belongs to the NDUFAF7 family.</text>
</comment>
<comment type="function">
    <text evidence="7">Arginine methyltransferase involved in the assembly or stability of mitochondrial NADH:ubiquinone oxidoreductase complex (complex I).</text>
</comment>
<reference evidence="8" key="1">
    <citation type="submission" date="2008-08" db="EMBL/GenBank/DDBJ databases">
        <authorList>
            <person name="Zhan X.M."/>
        </authorList>
    </citation>
    <scope>NUCLEOTIDE SEQUENCE</scope>
</reference>
<organism evidence="8">
    <name type="scientific">Angiostrongylus cantonensis</name>
    <name type="common">Rat lungworm</name>
    <dbReference type="NCBI Taxonomy" id="6313"/>
    <lineage>
        <taxon>Eukaryota</taxon>
        <taxon>Metazoa</taxon>
        <taxon>Ecdysozoa</taxon>
        <taxon>Nematoda</taxon>
        <taxon>Chromadorea</taxon>
        <taxon>Rhabditida</taxon>
        <taxon>Rhabditina</taxon>
        <taxon>Rhabditomorpha</taxon>
        <taxon>Strongyloidea</taxon>
        <taxon>Metastrongylidae</taxon>
        <taxon>Angiostrongylus</taxon>
    </lineage>
</organism>
<protein>
    <recommendedName>
        <fullName evidence="7">Protein arginine methyltransferase NDUFAF7</fullName>
        <ecNumber evidence="7">2.1.1.320</ecNumber>
    </recommendedName>
</protein>
<dbReference type="EC" id="2.1.1.320" evidence="7"/>
<dbReference type="Pfam" id="PF02636">
    <property type="entry name" value="Methyltransf_28"/>
    <property type="match status" value="1"/>
</dbReference>
<accession>C7BVR0</accession>
<dbReference type="PANTHER" id="PTHR12049:SF7">
    <property type="entry name" value="PROTEIN ARGININE METHYLTRANSFERASE NDUFAF7, MITOCHONDRIAL"/>
    <property type="match status" value="1"/>
</dbReference>
<evidence type="ECO:0000256" key="4">
    <source>
        <dbReference type="ARBA" id="ARBA00022679"/>
    </source>
</evidence>
<dbReference type="InterPro" id="IPR003788">
    <property type="entry name" value="NDUFAF7"/>
</dbReference>